<keyword evidence="2" id="KW-1185">Reference proteome</keyword>
<dbReference type="EMBL" id="LVVM01002162">
    <property type="protein sequence ID" value="OJA17145.1"/>
    <property type="molecule type" value="Genomic_DNA"/>
</dbReference>
<reference evidence="1 2" key="1">
    <citation type="submission" date="2016-03" db="EMBL/GenBank/DDBJ databases">
        <title>Comparative genomics of the ectomycorrhizal sister species Rhizopogon vinicolor and Rhizopogon vesiculosus (Basidiomycota: Boletales) reveals a divergence of the mating type B locus.</title>
        <authorList>
            <person name="Mujic A.B."/>
            <person name="Kuo A."/>
            <person name="Tritt A."/>
            <person name="Lipzen A."/>
            <person name="Chen C."/>
            <person name="Johnson J."/>
            <person name="Sharma A."/>
            <person name="Barry K."/>
            <person name="Grigoriev I.V."/>
            <person name="Spatafora J.W."/>
        </authorList>
    </citation>
    <scope>NUCLEOTIDE SEQUENCE [LARGE SCALE GENOMIC DNA]</scope>
    <source>
        <strain evidence="1 2">AM-OR11-056</strain>
    </source>
</reference>
<protein>
    <submittedName>
        <fullName evidence="1">Uncharacterized protein</fullName>
    </submittedName>
</protein>
<accession>A0A1J8QUT3</accession>
<dbReference type="Proteomes" id="UP000183567">
    <property type="component" value="Unassembled WGS sequence"/>
</dbReference>
<sequence length="298" mass="31977">IRALVLWDVNLLLSAFFLSSPSKFVLPYFFQPPPTVTMLFKSLALAAAFAAFSPTLAAPVSDDALPVRRQLADVGVIVDNILNNATISILSSRGPVRRQLADVGVVVDNILNNATISVLSSRGEDACSVREITRSVTDLLEGRDINTASPSKRGGCNPIAIRDETYHILSKLYIRDLSPTAFKRGYEGCSLADVTAVVKDVGNNAQVTVAKRDDCDLIGLKVIVQNVLENLKINILAPSTKRSTPTLADIALAIFNVLNNLKINVASLSKRGQEVTLADITAIVTNVLSNLHIDVASS</sequence>
<organism evidence="1 2">
    <name type="scientific">Rhizopogon vesiculosus</name>
    <dbReference type="NCBI Taxonomy" id="180088"/>
    <lineage>
        <taxon>Eukaryota</taxon>
        <taxon>Fungi</taxon>
        <taxon>Dikarya</taxon>
        <taxon>Basidiomycota</taxon>
        <taxon>Agaricomycotina</taxon>
        <taxon>Agaricomycetes</taxon>
        <taxon>Agaricomycetidae</taxon>
        <taxon>Boletales</taxon>
        <taxon>Suillineae</taxon>
        <taxon>Rhizopogonaceae</taxon>
        <taxon>Rhizopogon</taxon>
    </lineage>
</organism>
<gene>
    <name evidence="1" type="ORF">AZE42_05089</name>
</gene>
<evidence type="ECO:0000313" key="2">
    <source>
        <dbReference type="Proteomes" id="UP000183567"/>
    </source>
</evidence>
<dbReference type="OrthoDB" id="2674329at2759"/>
<evidence type="ECO:0000313" key="1">
    <source>
        <dbReference type="EMBL" id="OJA17145.1"/>
    </source>
</evidence>
<proteinExistence type="predicted"/>
<feature type="non-terminal residue" evidence="1">
    <location>
        <position position="1"/>
    </location>
</feature>
<dbReference type="AlphaFoldDB" id="A0A1J8QUT3"/>
<comment type="caution">
    <text evidence="1">The sequence shown here is derived from an EMBL/GenBank/DDBJ whole genome shotgun (WGS) entry which is preliminary data.</text>
</comment>
<name>A0A1J8QUT3_9AGAM</name>